<evidence type="ECO:0000256" key="1">
    <source>
        <dbReference type="ARBA" id="ARBA00022603"/>
    </source>
</evidence>
<dbReference type="InterPro" id="IPR007072">
    <property type="entry name" value="RNMT_CmcI"/>
</dbReference>
<evidence type="ECO:0000313" key="3">
    <source>
        <dbReference type="EMBL" id="QBM30441.1"/>
    </source>
</evidence>
<dbReference type="EMBL" id="CP037867">
    <property type="protein sequence ID" value="QBM30441.1"/>
    <property type="molecule type" value="Genomic_DNA"/>
</dbReference>
<dbReference type="RefSeq" id="WP_133157879.1">
    <property type="nucleotide sequence ID" value="NZ_CP037867.1"/>
</dbReference>
<dbReference type="PANTHER" id="PTHR40048">
    <property type="entry name" value="RHAMNOSYL O-METHYLTRANSFERASE"/>
    <property type="match status" value="1"/>
</dbReference>
<dbReference type="Gene3D" id="3.40.50.150">
    <property type="entry name" value="Vaccinia Virus protein VP39"/>
    <property type="match status" value="1"/>
</dbReference>
<dbReference type="KEGG" id="hpse:HPF_22330"/>
<dbReference type="Proteomes" id="UP000293912">
    <property type="component" value="Chromosome"/>
</dbReference>
<proteinExistence type="predicted"/>
<name>A0A4P6X9A5_HYDPS</name>
<dbReference type="SUPFAM" id="SSF53335">
    <property type="entry name" value="S-adenosyl-L-methionine-dependent methyltransferases"/>
    <property type="match status" value="1"/>
</dbReference>
<evidence type="ECO:0000256" key="2">
    <source>
        <dbReference type="ARBA" id="ARBA00022679"/>
    </source>
</evidence>
<dbReference type="GO" id="GO:0071770">
    <property type="term" value="P:DIM/DIP cell wall layer assembly"/>
    <property type="evidence" value="ECO:0007669"/>
    <property type="project" value="TreeGrafter"/>
</dbReference>
<keyword evidence="4" id="KW-1185">Reference proteome</keyword>
<dbReference type="Pfam" id="PF04989">
    <property type="entry name" value="RMNT_CmcI"/>
    <property type="match status" value="1"/>
</dbReference>
<reference evidence="3 4" key="1">
    <citation type="submission" date="2019-03" db="EMBL/GenBank/DDBJ databases">
        <authorList>
            <person name="Sebastian G."/>
            <person name="Baumann P."/>
            <person name="Ruckert C."/>
            <person name="Kalinowski J."/>
            <person name="Nebel B."/>
            <person name="Takors R."/>
            <person name="Blombach B."/>
        </authorList>
    </citation>
    <scope>NUCLEOTIDE SEQUENCE [LARGE SCALE GENOMIC DNA]</scope>
    <source>
        <strain evidence="3 4">DSM 1084</strain>
    </source>
</reference>
<dbReference type="PANTHER" id="PTHR40048:SF1">
    <property type="entry name" value="RHAMNOSYL O-METHYLTRANSFERASE"/>
    <property type="match status" value="1"/>
</dbReference>
<dbReference type="GO" id="GO:0005886">
    <property type="term" value="C:plasma membrane"/>
    <property type="evidence" value="ECO:0007669"/>
    <property type="project" value="TreeGrafter"/>
</dbReference>
<gene>
    <name evidence="3" type="ORF">HPF_22330</name>
</gene>
<dbReference type="EC" id="2.1.1.-" evidence="3"/>
<dbReference type="InterPro" id="IPR029063">
    <property type="entry name" value="SAM-dependent_MTases_sf"/>
</dbReference>
<keyword evidence="1 3" id="KW-0489">Methyltransferase</keyword>
<evidence type="ECO:0000313" key="4">
    <source>
        <dbReference type="Proteomes" id="UP000293912"/>
    </source>
</evidence>
<dbReference type="GO" id="GO:0032259">
    <property type="term" value="P:methylation"/>
    <property type="evidence" value="ECO:0007669"/>
    <property type="project" value="UniProtKB-KW"/>
</dbReference>
<dbReference type="GO" id="GO:0008168">
    <property type="term" value="F:methyltransferase activity"/>
    <property type="evidence" value="ECO:0007669"/>
    <property type="project" value="UniProtKB-KW"/>
</dbReference>
<keyword evidence="2 3" id="KW-0808">Transferase</keyword>
<accession>A0A4P6X9A5</accession>
<dbReference type="AlphaFoldDB" id="A0A4P6X9A5"/>
<organism evidence="3 4">
    <name type="scientific">Hydrogenophaga pseudoflava</name>
    <name type="common">Pseudomonas carboxydoflava</name>
    <dbReference type="NCBI Taxonomy" id="47421"/>
    <lineage>
        <taxon>Bacteria</taxon>
        <taxon>Pseudomonadati</taxon>
        <taxon>Pseudomonadota</taxon>
        <taxon>Betaproteobacteria</taxon>
        <taxon>Burkholderiales</taxon>
        <taxon>Comamonadaceae</taxon>
        <taxon>Hydrogenophaga</taxon>
    </lineage>
</organism>
<dbReference type="GO" id="GO:0008610">
    <property type="term" value="P:lipid biosynthetic process"/>
    <property type="evidence" value="ECO:0007669"/>
    <property type="project" value="InterPro"/>
</dbReference>
<protein>
    <submittedName>
        <fullName evidence="3">Rhamnosyl O-methyltransferase</fullName>
        <ecNumber evidence="3">2.1.1.-</ecNumber>
    </submittedName>
</protein>
<sequence length="260" mass="28844">MKITIDTDAQSLEYQAGDETPKRLPLYSSEAFRVVSQVWLRQEWNLLHWQSFSWLGFQLWQLPEDVLRLQEVIASVRPDVIIETGVNRGGSAVFFASLCRALGRGRVISIDIQIPPALREAVAACPLGDLITLIEGDSASAAVVDRVRRSVGPGQTVFVFLDSDHSKAHVRRELDAYGPLVTPGSYIVATDGVMAHLADTPGGQAHWLEDNPAAAARAYAAEHPEFELRRPAALYNEAFVEEALTYWPDAWLYRLHPPAD</sequence>